<dbReference type="Gene3D" id="3.40.50.2020">
    <property type="match status" value="1"/>
</dbReference>
<evidence type="ECO:0008006" key="4">
    <source>
        <dbReference type="Google" id="ProtNLM"/>
    </source>
</evidence>
<dbReference type="InterPro" id="IPR029057">
    <property type="entry name" value="PRTase-like"/>
</dbReference>
<proteinExistence type="inferred from homology"/>
<dbReference type="InterPro" id="IPR051910">
    <property type="entry name" value="ComF/GntX_DNA_util-trans"/>
</dbReference>
<evidence type="ECO:0000313" key="3">
    <source>
        <dbReference type="Proteomes" id="UP000613840"/>
    </source>
</evidence>
<organism evidence="2 3">
    <name type="scientific">Microlunatus endophyticus</name>
    <dbReference type="NCBI Taxonomy" id="1716077"/>
    <lineage>
        <taxon>Bacteria</taxon>
        <taxon>Bacillati</taxon>
        <taxon>Actinomycetota</taxon>
        <taxon>Actinomycetes</taxon>
        <taxon>Propionibacteriales</taxon>
        <taxon>Propionibacteriaceae</taxon>
        <taxon>Microlunatus</taxon>
    </lineage>
</organism>
<comment type="caution">
    <text evidence="2">The sequence shown here is derived from an EMBL/GenBank/DDBJ whole genome shotgun (WGS) entry which is preliminary data.</text>
</comment>
<evidence type="ECO:0000313" key="2">
    <source>
        <dbReference type="EMBL" id="GGL66766.1"/>
    </source>
</evidence>
<reference evidence="2" key="2">
    <citation type="submission" date="2020-09" db="EMBL/GenBank/DDBJ databases">
        <authorList>
            <person name="Sun Q."/>
            <person name="Zhou Y."/>
        </authorList>
    </citation>
    <scope>NUCLEOTIDE SEQUENCE</scope>
    <source>
        <strain evidence="2">CGMCC 4.7306</strain>
    </source>
</reference>
<dbReference type="CDD" id="cd06223">
    <property type="entry name" value="PRTases_typeI"/>
    <property type="match status" value="1"/>
</dbReference>
<evidence type="ECO:0000256" key="1">
    <source>
        <dbReference type="ARBA" id="ARBA00008007"/>
    </source>
</evidence>
<dbReference type="EMBL" id="BMMZ01000006">
    <property type="protein sequence ID" value="GGL66766.1"/>
    <property type="molecule type" value="Genomic_DNA"/>
</dbReference>
<gene>
    <name evidence="2" type="ORF">GCM10011575_26590</name>
</gene>
<dbReference type="PANTHER" id="PTHR47505:SF1">
    <property type="entry name" value="DNA UTILIZATION PROTEIN YHGH"/>
    <property type="match status" value="1"/>
</dbReference>
<keyword evidence="3" id="KW-1185">Reference proteome</keyword>
<dbReference type="AlphaFoldDB" id="A0A917SA02"/>
<comment type="similarity">
    <text evidence="1">Belongs to the ComF/GntX family.</text>
</comment>
<reference evidence="2" key="1">
    <citation type="journal article" date="2014" name="Int. J. Syst. Evol. Microbiol.">
        <title>Complete genome sequence of Corynebacterium casei LMG S-19264T (=DSM 44701T), isolated from a smear-ripened cheese.</title>
        <authorList>
            <consortium name="US DOE Joint Genome Institute (JGI-PGF)"/>
            <person name="Walter F."/>
            <person name="Albersmeier A."/>
            <person name="Kalinowski J."/>
            <person name="Ruckert C."/>
        </authorList>
    </citation>
    <scope>NUCLEOTIDE SEQUENCE</scope>
    <source>
        <strain evidence="2">CGMCC 4.7306</strain>
    </source>
</reference>
<accession>A0A917SA02</accession>
<name>A0A917SA02_9ACTN</name>
<dbReference type="Proteomes" id="UP000613840">
    <property type="component" value="Unassembled WGS sequence"/>
</dbReference>
<protein>
    <recommendedName>
        <fullName evidence="4">Amidophosphoribosyltransferase</fullName>
    </recommendedName>
</protein>
<dbReference type="SUPFAM" id="SSF53271">
    <property type="entry name" value="PRTase-like"/>
    <property type="match status" value="1"/>
</dbReference>
<dbReference type="PANTHER" id="PTHR47505">
    <property type="entry name" value="DNA UTILIZATION PROTEIN YHGH"/>
    <property type="match status" value="1"/>
</dbReference>
<dbReference type="InterPro" id="IPR000836">
    <property type="entry name" value="PRTase_dom"/>
</dbReference>
<sequence length="246" mass="25569">MDHGGRVERAFSVAGDLLLGAACPGCGRAAVGLCPGCRALLAEPEPSVTRPEPCPAGFPPTVAGGPYDELLRNLISAHKERQAWLLTPALGRRLARSLAPLVDLAGPGQVRLVPVPSSTAAVRSRGRDATGAIAHAAAARLNRERRGHPIRVVRLLRPVRRLADQSDLTETERHTNLAGAYAVRRAGSADAAARLIVVDDLVTTGSSLTEAARALSVAGLDVVGAAVIAATVRHSGPRTAARLSDR</sequence>
<dbReference type="RefSeq" id="WP_188895861.1">
    <property type="nucleotide sequence ID" value="NZ_BMMZ01000006.1"/>
</dbReference>